<organism evidence="2">
    <name type="scientific">Arion vulgaris</name>
    <dbReference type="NCBI Taxonomy" id="1028688"/>
    <lineage>
        <taxon>Eukaryota</taxon>
        <taxon>Metazoa</taxon>
        <taxon>Spiralia</taxon>
        <taxon>Lophotrochozoa</taxon>
        <taxon>Mollusca</taxon>
        <taxon>Gastropoda</taxon>
        <taxon>Heterobranchia</taxon>
        <taxon>Euthyneura</taxon>
        <taxon>Panpulmonata</taxon>
        <taxon>Eupulmonata</taxon>
        <taxon>Stylommatophora</taxon>
        <taxon>Helicina</taxon>
        <taxon>Arionoidea</taxon>
        <taxon>Arionidae</taxon>
        <taxon>Arion</taxon>
    </lineage>
</organism>
<feature type="region of interest" description="Disordered" evidence="1">
    <location>
        <begin position="62"/>
        <end position="109"/>
    </location>
</feature>
<name>A0A0B7BC24_9EUPU</name>
<dbReference type="AlphaFoldDB" id="A0A0B7BC24"/>
<gene>
    <name evidence="2" type="primary">ORF176723</name>
</gene>
<protein>
    <submittedName>
        <fullName evidence="2">Uncharacterized protein</fullName>
    </submittedName>
</protein>
<accession>A0A0B7BC24</accession>
<proteinExistence type="predicted"/>
<reference evidence="2" key="1">
    <citation type="submission" date="2014-12" db="EMBL/GenBank/DDBJ databases">
        <title>Insight into the proteome of Arion vulgaris.</title>
        <authorList>
            <person name="Aradska J."/>
            <person name="Bulat T."/>
            <person name="Smidak R."/>
            <person name="Sarate P."/>
            <person name="Gangsoo J."/>
            <person name="Sialana F."/>
            <person name="Bilban M."/>
            <person name="Lubec G."/>
        </authorList>
    </citation>
    <scope>NUCLEOTIDE SEQUENCE</scope>
    <source>
        <tissue evidence="2">Skin</tissue>
    </source>
</reference>
<feature type="compositionally biased region" description="Low complexity" evidence="1">
    <location>
        <begin position="73"/>
        <end position="82"/>
    </location>
</feature>
<sequence>MAREMDRNLLKILAGIAKPPIKKIVWDASETSTSLVPTTTGVSAIGTVVGGTVSVPAIPQQQPLRRAHGLRRGGPSRARGAAQYWPQGSPARGAQYSTRARGGRGFRGY</sequence>
<dbReference type="EMBL" id="HACG01043552">
    <property type="protein sequence ID" value="CEK90417.1"/>
    <property type="molecule type" value="Transcribed_RNA"/>
</dbReference>
<evidence type="ECO:0000313" key="2">
    <source>
        <dbReference type="EMBL" id="CEK90417.1"/>
    </source>
</evidence>
<evidence type="ECO:0000256" key="1">
    <source>
        <dbReference type="SAM" id="MobiDB-lite"/>
    </source>
</evidence>